<feature type="compositionally biased region" description="Basic residues" evidence="1">
    <location>
        <begin position="410"/>
        <end position="421"/>
    </location>
</feature>
<feature type="compositionally biased region" description="Basic and acidic residues" evidence="1">
    <location>
        <begin position="361"/>
        <end position="386"/>
    </location>
</feature>
<proteinExistence type="predicted"/>
<comment type="caution">
    <text evidence="3">The sequence shown here is derived from an EMBL/GenBank/DDBJ whole genome shotgun (WGS) entry which is preliminary data.</text>
</comment>
<evidence type="ECO:0000313" key="4">
    <source>
        <dbReference type="Proteomes" id="UP000290565"/>
    </source>
</evidence>
<evidence type="ECO:0000256" key="2">
    <source>
        <dbReference type="SAM" id="Phobius"/>
    </source>
</evidence>
<keyword evidence="2" id="KW-1133">Transmembrane helix</keyword>
<reference evidence="3 4" key="1">
    <citation type="submission" date="2015-04" db="EMBL/GenBank/DDBJ databases">
        <title>Comparative genomics of rhizobia nodulating Arachis hypogaea in China.</title>
        <authorList>
            <person name="Li Y."/>
        </authorList>
    </citation>
    <scope>NUCLEOTIDE SEQUENCE [LARGE SCALE GENOMIC DNA]</scope>
    <source>
        <strain evidence="3 4">CCBAU 51787</strain>
    </source>
</reference>
<feature type="compositionally biased region" description="Low complexity" evidence="1">
    <location>
        <begin position="394"/>
        <end position="404"/>
    </location>
</feature>
<dbReference type="AlphaFoldDB" id="A0A4Q0SAA5"/>
<feature type="region of interest" description="Disordered" evidence="1">
    <location>
        <begin position="352"/>
        <end position="456"/>
    </location>
</feature>
<feature type="transmembrane region" description="Helical" evidence="2">
    <location>
        <begin position="35"/>
        <end position="56"/>
    </location>
</feature>
<organism evidence="3 4">
    <name type="scientific">Bradyrhizobium zhanjiangense</name>
    <dbReference type="NCBI Taxonomy" id="1325107"/>
    <lineage>
        <taxon>Bacteria</taxon>
        <taxon>Pseudomonadati</taxon>
        <taxon>Pseudomonadota</taxon>
        <taxon>Alphaproteobacteria</taxon>
        <taxon>Hyphomicrobiales</taxon>
        <taxon>Nitrobacteraceae</taxon>
        <taxon>Bradyrhizobium</taxon>
    </lineage>
</organism>
<feature type="compositionally biased region" description="Pro residues" evidence="1">
    <location>
        <begin position="427"/>
        <end position="437"/>
    </location>
</feature>
<dbReference type="RefSeq" id="WP_128947046.1">
    <property type="nucleotide sequence ID" value="NZ_LBJM01000088.1"/>
</dbReference>
<feature type="compositionally biased region" description="Low complexity" evidence="1">
    <location>
        <begin position="438"/>
        <end position="456"/>
    </location>
</feature>
<protein>
    <recommendedName>
        <fullName evidence="5">SPOR domain-containing protein</fullName>
    </recommendedName>
</protein>
<keyword evidence="2" id="KW-0812">Transmembrane</keyword>
<feature type="region of interest" description="Disordered" evidence="1">
    <location>
        <begin position="130"/>
        <end position="199"/>
    </location>
</feature>
<accession>A0A4Q0SAA5</accession>
<keyword evidence="2" id="KW-0472">Membrane</keyword>
<feature type="compositionally biased region" description="Low complexity" evidence="1">
    <location>
        <begin position="142"/>
        <end position="162"/>
    </location>
</feature>
<dbReference type="EMBL" id="LBJM01000088">
    <property type="protein sequence ID" value="RXH32596.1"/>
    <property type="molecule type" value="Genomic_DNA"/>
</dbReference>
<gene>
    <name evidence="3" type="ORF">XH94_31855</name>
</gene>
<dbReference type="Proteomes" id="UP000290565">
    <property type="component" value="Unassembled WGS sequence"/>
</dbReference>
<evidence type="ECO:0008006" key="5">
    <source>
        <dbReference type="Google" id="ProtNLM"/>
    </source>
</evidence>
<evidence type="ECO:0000256" key="1">
    <source>
        <dbReference type="SAM" id="MobiDB-lite"/>
    </source>
</evidence>
<feature type="compositionally biased region" description="Basic and acidic residues" evidence="1">
    <location>
        <begin position="163"/>
        <end position="183"/>
    </location>
</feature>
<sequence length="456" mass="47899">MAKDSDPLADAFGTKETGGLFSGLLAEESEFDRRMMWRLGSWGVAAVGAVVIAVMANQAQLSWRRDQVASADLARQADRLQMLTKESQNEARRLAAAIETLNGDRDRLYSRVTVLEQGLDSVTGAIAKQSAAPPQGAKPQDVAPATAAPSVAPVASTPAPASEKPRAEAAKDNQKDTHKEPVKEPSSPPPQTAAAASLVQQSPTIPLVPSKSIMAPPDPAASKLIQPEAAEKAAEKKAEPAAAPTEVVAAATKPPEAAETEAPAIAVQQTRFAIDLGGANSIDGLRALWRGVTKSNPEVGALRPIIMIKEGATGLGMQLRLGAGPLINAAAAAKLCAGLTENDRHCETTVFDGQRLSMRGGQEKAQEKAQDKRQEKTQDRVQEKSSENNQDAVPQAEAAPAPSAKPEKPQRRRSYSSKRSSKHEEPAPAPAAQPAPAKPETASASAGSTLSSFFRR</sequence>
<evidence type="ECO:0000313" key="3">
    <source>
        <dbReference type="EMBL" id="RXH32596.1"/>
    </source>
</evidence>
<name>A0A4Q0SAA5_9BRAD</name>